<dbReference type="Proteomes" id="UP000215896">
    <property type="component" value="Unassembled WGS sequence"/>
</dbReference>
<dbReference type="Pfam" id="PF09344">
    <property type="entry name" value="Cas_CT1975"/>
    <property type="match status" value="1"/>
</dbReference>
<dbReference type="NCBIfam" id="TIGR01869">
    <property type="entry name" value="casC_Cse4"/>
    <property type="match status" value="1"/>
</dbReference>
<keyword evidence="2" id="KW-1185">Reference proteome</keyword>
<dbReference type="EMBL" id="NMVO01000001">
    <property type="protein sequence ID" value="OYO17770.1"/>
    <property type="molecule type" value="Genomic_DNA"/>
</dbReference>
<evidence type="ECO:0000313" key="2">
    <source>
        <dbReference type="Proteomes" id="UP000215896"/>
    </source>
</evidence>
<evidence type="ECO:0000313" key="1">
    <source>
        <dbReference type="EMBL" id="OYO17770.1"/>
    </source>
</evidence>
<name>A0A255GPL7_9ACTN</name>
<dbReference type="AlphaFoldDB" id="A0A255GPL7"/>
<proteinExistence type="predicted"/>
<organism evidence="1 2">
    <name type="scientific">Enemella evansiae</name>
    <dbReference type="NCBI Taxonomy" id="2016499"/>
    <lineage>
        <taxon>Bacteria</taxon>
        <taxon>Bacillati</taxon>
        <taxon>Actinomycetota</taxon>
        <taxon>Actinomycetes</taxon>
        <taxon>Propionibacteriales</taxon>
        <taxon>Propionibacteriaceae</taxon>
        <taxon>Enemella</taxon>
    </lineage>
</organism>
<dbReference type="RefSeq" id="WP_094404532.1">
    <property type="nucleotide sequence ID" value="NZ_NMVO01000001.1"/>
</dbReference>
<comment type="caution">
    <text evidence="1">The sequence shown here is derived from an EMBL/GenBank/DDBJ whole genome shotgun (WGS) entry which is preliminary data.</text>
</comment>
<dbReference type="InterPro" id="IPR010148">
    <property type="entry name" value="CRISPR-assoc_prot_CT1975"/>
</dbReference>
<dbReference type="OrthoDB" id="5291250at2"/>
<protein>
    <submittedName>
        <fullName evidence="1">Type I-E CRISPR-associated protein Cas7/Cse4/CasC</fullName>
    </submittedName>
</protein>
<gene>
    <name evidence="1" type="primary">cas7e</name>
    <name evidence="1" type="ORF">CGZ94_02515</name>
</gene>
<sequence>MTTHIDIHVLQTLPPSNINRDESGTPKSAIYGGVPRARVSSQAWKRAVRDRFKDTLDPKEVGVRTLRIVEELVNRIRNKSELDVAAAAERASEVIKKAGIKIKEPRLKKGEEPDPAKYVAEALVFFSNQQLDKLAELALTDGEISSKEAKAAADVNHGIDVGLFGRMVASAPDLNVDAAVQVAHAISTHAVDTQADFYTAVDDHKRSVSDQEDEDAGAGMMGDIEFNSSTLYRYASLSLESLETNIGDPVVTAKAVGAFVDAFVFSMPTGKQNSFSAQTLPDVVLVQVRTDRPVSLVGAFESPVKSGGDGNLKQSVRAMTDYANALTECYEPEVTDAWFLATSDDATSLLAGHGHQVTRKQLVQAVEERAEAILASNQ</sequence>
<reference evidence="1 2" key="1">
    <citation type="submission" date="2017-07" db="EMBL/GenBank/DDBJ databases">
        <title>Draft whole genome sequences of clinical Proprionibacteriaceae strains.</title>
        <authorList>
            <person name="Bernier A.-M."/>
            <person name="Bernard K."/>
            <person name="Domingo M.-C."/>
        </authorList>
    </citation>
    <scope>NUCLEOTIDE SEQUENCE [LARGE SCALE GENOMIC DNA]</scope>
    <source>
        <strain evidence="1 2">NML 030167</strain>
    </source>
</reference>
<accession>A0A255GPL7</accession>